<dbReference type="HOGENOM" id="CLU_1554646_0_0_6"/>
<protein>
    <recommendedName>
        <fullName evidence="4">Membrane-bound metal-dependent hydrolase</fullName>
    </recommendedName>
</protein>
<gene>
    <name evidence="2" type="ORF">HMPREF0027_2423</name>
</gene>
<keyword evidence="3" id="KW-1185">Reference proteome</keyword>
<feature type="transmembrane region" description="Helical" evidence="1">
    <location>
        <begin position="55"/>
        <end position="74"/>
    </location>
</feature>
<keyword evidence="1" id="KW-0812">Transmembrane</keyword>
<organism evidence="2 3">
    <name type="scientific">Actinobacillus ureae ATCC 25976</name>
    <dbReference type="NCBI Taxonomy" id="887324"/>
    <lineage>
        <taxon>Bacteria</taxon>
        <taxon>Pseudomonadati</taxon>
        <taxon>Pseudomonadota</taxon>
        <taxon>Gammaproteobacteria</taxon>
        <taxon>Pasteurellales</taxon>
        <taxon>Pasteurellaceae</taxon>
        <taxon>Actinobacillus</taxon>
    </lineage>
</organism>
<dbReference type="EMBL" id="AEVG01000159">
    <property type="protein sequence ID" value="EFX90515.1"/>
    <property type="molecule type" value="Genomic_DNA"/>
</dbReference>
<dbReference type="InterPro" id="IPR007404">
    <property type="entry name" value="YdjM-like"/>
</dbReference>
<dbReference type="Pfam" id="PF04307">
    <property type="entry name" value="YdjM"/>
    <property type="match status" value="1"/>
</dbReference>
<feature type="transmembrane region" description="Helical" evidence="1">
    <location>
        <begin position="117"/>
        <end position="137"/>
    </location>
</feature>
<keyword evidence="1" id="KW-1133">Transmembrane helix</keyword>
<dbReference type="Proteomes" id="UP000005467">
    <property type="component" value="Unassembled WGS sequence"/>
</dbReference>
<comment type="caution">
    <text evidence="2">The sequence shown here is derived from an EMBL/GenBank/DDBJ whole genome shotgun (WGS) entry which is preliminary data.</text>
</comment>
<name>E8KKQ6_9PAST</name>
<evidence type="ECO:0008006" key="4">
    <source>
        <dbReference type="Google" id="ProtNLM"/>
    </source>
</evidence>
<proteinExistence type="predicted"/>
<dbReference type="AlphaFoldDB" id="E8KKQ6"/>
<dbReference type="RefSeq" id="WP_005625331.1">
    <property type="nucleotide sequence ID" value="NZ_GL831086.1"/>
</dbReference>
<accession>E8KKQ6</accession>
<evidence type="ECO:0000313" key="2">
    <source>
        <dbReference type="EMBL" id="EFX90515.1"/>
    </source>
</evidence>
<reference evidence="2 3" key="1">
    <citation type="submission" date="2011-01" db="EMBL/GenBank/DDBJ databases">
        <authorList>
            <person name="Muzny D."/>
            <person name="Qin X."/>
            <person name="Deng J."/>
            <person name="Jiang H."/>
            <person name="Liu Y."/>
            <person name="Qu J."/>
            <person name="Song X.-Z."/>
            <person name="Zhang L."/>
            <person name="Thornton R."/>
            <person name="Coyle M."/>
            <person name="Francisco L."/>
            <person name="Jackson L."/>
            <person name="Javaid M."/>
            <person name="Korchina V."/>
            <person name="Kovar C."/>
            <person name="Mata R."/>
            <person name="Mathew T."/>
            <person name="Ngo R."/>
            <person name="Nguyen L."/>
            <person name="Nguyen N."/>
            <person name="Okwuonu G."/>
            <person name="Ongeri F."/>
            <person name="Pham C."/>
            <person name="Simmons D."/>
            <person name="Wilczek-Boney K."/>
            <person name="Hale W."/>
            <person name="Jakkamsetti A."/>
            <person name="Pham P."/>
            <person name="Ruth R."/>
            <person name="San Lucas F."/>
            <person name="Warren J."/>
            <person name="Zhang J."/>
            <person name="Zhao Z."/>
            <person name="Zhou C."/>
            <person name="Zhu D."/>
            <person name="Lee S."/>
            <person name="Bess C."/>
            <person name="Blankenburg K."/>
            <person name="Forbes L."/>
            <person name="Fu Q."/>
            <person name="Gubbala S."/>
            <person name="Hirani K."/>
            <person name="Jayaseelan J.C."/>
            <person name="Lara F."/>
            <person name="Munidasa M."/>
            <person name="Palculict T."/>
            <person name="Patil S."/>
            <person name="Pu L.-L."/>
            <person name="Saada N."/>
            <person name="Tang L."/>
            <person name="Weissenberger G."/>
            <person name="Zhu Y."/>
            <person name="Hemphill L."/>
            <person name="Shang Y."/>
            <person name="Youmans B."/>
            <person name="Ayvaz T."/>
            <person name="Ross M."/>
            <person name="Santibanez J."/>
            <person name="Aqrawi P."/>
            <person name="Gross S."/>
            <person name="Joshi V."/>
            <person name="Fowler G."/>
            <person name="Nazareth L."/>
            <person name="Reid J."/>
            <person name="Worley K."/>
            <person name="Petrosino J."/>
            <person name="Highlander S."/>
            <person name="Gibbs R."/>
        </authorList>
    </citation>
    <scope>NUCLEOTIDE SEQUENCE [LARGE SCALE GENOMIC DNA]</scope>
    <source>
        <strain evidence="2 3">ATCC 25976</strain>
    </source>
</reference>
<sequence>MKWISHIAIAGSTTAIFEPKLVPLAVFGGVFPDLAEGIANNLFRMNLKHRQETHYFAYWLIGFIACFALELDWITTFCWGGLTHILADACTITGVPFSPLSDRRFHLFGGRLRTGSAAEYMISLGFSGACLFVAILINRESGQFLPFFYDWAGYYGDGLIDGAEWKKNRFKLF</sequence>
<keyword evidence="1" id="KW-0472">Membrane</keyword>
<evidence type="ECO:0000313" key="3">
    <source>
        <dbReference type="Proteomes" id="UP000005467"/>
    </source>
</evidence>
<evidence type="ECO:0000256" key="1">
    <source>
        <dbReference type="SAM" id="Phobius"/>
    </source>
</evidence>